<dbReference type="STRING" id="349102.Rsph17025_0011"/>
<dbReference type="InterPro" id="IPR029052">
    <property type="entry name" value="Metallo-depent_PP-like"/>
</dbReference>
<dbReference type="InterPro" id="IPR050126">
    <property type="entry name" value="Ap4A_hydrolase"/>
</dbReference>
<dbReference type="GO" id="GO:0110154">
    <property type="term" value="P:RNA decapping"/>
    <property type="evidence" value="ECO:0007669"/>
    <property type="project" value="TreeGrafter"/>
</dbReference>
<organism evidence="2">
    <name type="scientific">Cereibacter sphaeroides (strain ATCC 17025 / ATH 2.4.3)</name>
    <name type="common">Rhodobacter sphaeroides</name>
    <dbReference type="NCBI Taxonomy" id="349102"/>
    <lineage>
        <taxon>Bacteria</taxon>
        <taxon>Pseudomonadati</taxon>
        <taxon>Pseudomonadota</taxon>
        <taxon>Alphaproteobacteria</taxon>
        <taxon>Rhodobacterales</taxon>
        <taxon>Paracoccaceae</taxon>
        <taxon>Cereibacter</taxon>
    </lineage>
</organism>
<dbReference type="PANTHER" id="PTHR42850:SF4">
    <property type="entry name" value="ZINC-DEPENDENT ENDOPOLYPHOSPHATASE"/>
    <property type="match status" value="1"/>
</dbReference>
<dbReference type="KEGG" id="rsq:Rsph17025_0011"/>
<reference evidence="2" key="1">
    <citation type="submission" date="2007-04" db="EMBL/GenBank/DDBJ databases">
        <title>Complete sequence of chromosome of Rhodobacter sphaeroides ATCC 17025.</title>
        <authorList>
            <consortium name="US DOE Joint Genome Institute"/>
            <person name="Copeland A."/>
            <person name="Lucas S."/>
            <person name="Lapidus A."/>
            <person name="Barry K."/>
            <person name="Detter J.C."/>
            <person name="Glavina del Rio T."/>
            <person name="Hammon N."/>
            <person name="Israni S."/>
            <person name="Dalin E."/>
            <person name="Tice H."/>
            <person name="Pitluck S."/>
            <person name="Chertkov O."/>
            <person name="Brettin T."/>
            <person name="Bruce D."/>
            <person name="Han C."/>
            <person name="Schmutz J."/>
            <person name="Larimer F."/>
            <person name="Land M."/>
            <person name="Hauser L."/>
            <person name="Kyrpides N."/>
            <person name="Kim E."/>
            <person name="Richardson P."/>
            <person name="Mackenzie C."/>
            <person name="Choudhary M."/>
            <person name="Donohue T.J."/>
            <person name="Kaplan S."/>
        </authorList>
    </citation>
    <scope>NUCLEOTIDE SEQUENCE [LARGE SCALE GENOMIC DNA]</scope>
    <source>
        <strain evidence="2">ATCC 17025</strain>
    </source>
</reference>
<dbReference type="SUPFAM" id="SSF56300">
    <property type="entry name" value="Metallo-dependent phosphatases"/>
    <property type="match status" value="1"/>
</dbReference>
<dbReference type="HOGENOM" id="CLU_023125_4_1_5"/>
<dbReference type="EMBL" id="CP000661">
    <property type="protein sequence ID" value="ABP68923.1"/>
    <property type="molecule type" value="Genomic_DNA"/>
</dbReference>
<evidence type="ECO:0000313" key="2">
    <source>
        <dbReference type="EMBL" id="ABP68923.1"/>
    </source>
</evidence>
<dbReference type="Gene3D" id="3.60.21.10">
    <property type="match status" value="1"/>
</dbReference>
<dbReference type="GO" id="GO:0008803">
    <property type="term" value="F:bis(5'-nucleosyl)-tetraphosphatase (symmetrical) activity"/>
    <property type="evidence" value="ECO:0007669"/>
    <property type="project" value="TreeGrafter"/>
</dbReference>
<dbReference type="AlphaFoldDB" id="A4WNF9"/>
<dbReference type="eggNOG" id="COG0639">
    <property type="taxonomic scope" value="Bacteria"/>
</dbReference>
<name>A4WNF9_CERS5</name>
<dbReference type="GO" id="GO:0016791">
    <property type="term" value="F:phosphatase activity"/>
    <property type="evidence" value="ECO:0007669"/>
    <property type="project" value="TreeGrafter"/>
</dbReference>
<evidence type="ECO:0000259" key="1">
    <source>
        <dbReference type="Pfam" id="PF00149"/>
    </source>
</evidence>
<dbReference type="GO" id="GO:0005737">
    <property type="term" value="C:cytoplasm"/>
    <property type="evidence" value="ECO:0007669"/>
    <property type="project" value="TreeGrafter"/>
</dbReference>
<gene>
    <name evidence="2" type="ordered locus">Rsph17025_0011</name>
</gene>
<dbReference type="Pfam" id="PF00149">
    <property type="entry name" value="Metallophos"/>
    <property type="match status" value="1"/>
</dbReference>
<protein>
    <submittedName>
        <fullName evidence="2">Metallophosphoesterase</fullName>
    </submittedName>
</protein>
<proteinExistence type="predicted"/>
<dbReference type="InterPro" id="IPR004843">
    <property type="entry name" value="Calcineurin-like_PHP"/>
</dbReference>
<accession>A4WNF9</accession>
<dbReference type="PANTHER" id="PTHR42850">
    <property type="entry name" value="METALLOPHOSPHOESTERASE"/>
    <property type="match status" value="1"/>
</dbReference>
<sequence>MVRRSGLAGPPYHFGRTQMRSYAIGDIHGHLSLLQEIHDRIAADRRQTGDDEAPVVHIGDLVDRGPDSRGVVEFLRQGIEQGENWVVLKGNHDRMFAGFMRDLTHHDPGLRRELSWLHPRLGGGPTLESYGVHHAADRPLGPVHEEALALVPPEHVAFIEALPVQYRRGEALFVHAGIRPGVALASQDETDLVWIREPFLSDTRDHGFLVVHGHTAIDAVTHYGNRLNLDSGAAYGGPLSAVVIEGHSVWQLGPDGRIPIA</sequence>
<feature type="domain" description="Calcineurin-like phosphoesterase" evidence="1">
    <location>
        <begin position="19"/>
        <end position="248"/>
    </location>
</feature>